<dbReference type="InterPro" id="IPR013341">
    <property type="entry name" value="Mandelate_racemase_N_dom"/>
</dbReference>
<dbReference type="GO" id="GO:0016052">
    <property type="term" value="P:carbohydrate catabolic process"/>
    <property type="evidence" value="ECO:0007669"/>
    <property type="project" value="TreeGrafter"/>
</dbReference>
<sequence>MKITSVEISVFELPMYPIVTQVVPVGNLSELRWQQAFSKGGEVPVQVMQVMTDEGVNGICTVGDWRYTELTWRQIAQLRELVIGENPLERDLLLSKLNAVSRFFEPGWFGGFDNCLWDIEGKVKNLPVSDLLGGAKERIQAYYNTVGGSPDDVIRDGEIGIEAGFTVLKDHLPFGARKNIEIFREFRKVFGESIGLMHDAALVNYTFDEAVRVGKE</sequence>
<evidence type="ECO:0000256" key="3">
    <source>
        <dbReference type="ARBA" id="ARBA00022842"/>
    </source>
</evidence>
<dbReference type="InterPro" id="IPR029017">
    <property type="entry name" value="Enolase-like_N"/>
</dbReference>
<gene>
    <name evidence="5" type="ORF">METZ01_LOCUS445461</name>
</gene>
<dbReference type="SUPFAM" id="SSF51604">
    <property type="entry name" value="Enolase C-terminal domain-like"/>
    <property type="match status" value="1"/>
</dbReference>
<dbReference type="SUPFAM" id="SSF54826">
    <property type="entry name" value="Enolase N-terminal domain-like"/>
    <property type="match status" value="1"/>
</dbReference>
<dbReference type="PANTHER" id="PTHR13794:SF58">
    <property type="entry name" value="MITOCHONDRIAL ENOLASE SUPERFAMILY MEMBER 1"/>
    <property type="match status" value="1"/>
</dbReference>
<reference evidence="5" key="1">
    <citation type="submission" date="2018-05" db="EMBL/GenBank/DDBJ databases">
        <authorList>
            <person name="Lanie J.A."/>
            <person name="Ng W.-L."/>
            <person name="Kazmierczak K.M."/>
            <person name="Andrzejewski T.M."/>
            <person name="Davidsen T.M."/>
            <person name="Wayne K.J."/>
            <person name="Tettelin H."/>
            <person name="Glass J.I."/>
            <person name="Rusch D."/>
            <person name="Podicherti R."/>
            <person name="Tsui H.-C.T."/>
            <person name="Winkler M.E."/>
        </authorList>
    </citation>
    <scope>NUCLEOTIDE SEQUENCE</scope>
</reference>
<dbReference type="GO" id="GO:0016836">
    <property type="term" value="F:hydro-lyase activity"/>
    <property type="evidence" value="ECO:0007669"/>
    <property type="project" value="TreeGrafter"/>
</dbReference>
<evidence type="ECO:0000313" key="5">
    <source>
        <dbReference type="EMBL" id="SVD92607.1"/>
    </source>
</evidence>
<proteinExistence type="predicted"/>
<evidence type="ECO:0000256" key="1">
    <source>
        <dbReference type="ARBA" id="ARBA00001946"/>
    </source>
</evidence>
<dbReference type="Gene3D" id="3.30.390.10">
    <property type="entry name" value="Enolase-like, N-terminal domain"/>
    <property type="match status" value="1"/>
</dbReference>
<dbReference type="Gene3D" id="3.20.20.120">
    <property type="entry name" value="Enolase-like C-terminal domain"/>
    <property type="match status" value="1"/>
</dbReference>
<feature type="non-terminal residue" evidence="5">
    <location>
        <position position="216"/>
    </location>
</feature>
<dbReference type="Pfam" id="PF02746">
    <property type="entry name" value="MR_MLE_N"/>
    <property type="match status" value="1"/>
</dbReference>
<comment type="cofactor">
    <cofactor evidence="1">
        <name>Mg(2+)</name>
        <dbReference type="ChEBI" id="CHEBI:18420"/>
    </cofactor>
</comment>
<keyword evidence="3" id="KW-0460">Magnesium</keyword>
<keyword evidence="2" id="KW-0479">Metal-binding</keyword>
<accession>A0A382ZAT0</accession>
<dbReference type="AlphaFoldDB" id="A0A382ZAT0"/>
<name>A0A382ZAT0_9ZZZZ</name>
<dbReference type="InterPro" id="IPR046945">
    <property type="entry name" value="RHMD-like"/>
</dbReference>
<protein>
    <recommendedName>
        <fullName evidence="4">Mandelate racemase/muconate lactonizing enzyme N-terminal domain-containing protein</fullName>
    </recommendedName>
</protein>
<dbReference type="EMBL" id="UINC01182407">
    <property type="protein sequence ID" value="SVD92607.1"/>
    <property type="molecule type" value="Genomic_DNA"/>
</dbReference>
<dbReference type="InterPro" id="IPR036849">
    <property type="entry name" value="Enolase-like_C_sf"/>
</dbReference>
<organism evidence="5">
    <name type="scientific">marine metagenome</name>
    <dbReference type="NCBI Taxonomy" id="408172"/>
    <lineage>
        <taxon>unclassified sequences</taxon>
        <taxon>metagenomes</taxon>
        <taxon>ecological metagenomes</taxon>
    </lineage>
</organism>
<feature type="domain" description="Mandelate racemase/muconate lactonizing enzyme N-terminal" evidence="4">
    <location>
        <begin position="34"/>
        <end position="133"/>
    </location>
</feature>
<evidence type="ECO:0000259" key="4">
    <source>
        <dbReference type="Pfam" id="PF02746"/>
    </source>
</evidence>
<evidence type="ECO:0000256" key="2">
    <source>
        <dbReference type="ARBA" id="ARBA00022723"/>
    </source>
</evidence>
<dbReference type="GO" id="GO:0000287">
    <property type="term" value="F:magnesium ion binding"/>
    <property type="evidence" value="ECO:0007669"/>
    <property type="project" value="TreeGrafter"/>
</dbReference>
<dbReference type="PANTHER" id="PTHR13794">
    <property type="entry name" value="ENOLASE SUPERFAMILY, MANDELATE RACEMASE"/>
    <property type="match status" value="1"/>
</dbReference>